<dbReference type="InterPro" id="IPR018060">
    <property type="entry name" value="HTH_AraC"/>
</dbReference>
<dbReference type="InterPro" id="IPR032687">
    <property type="entry name" value="AraC-type_N"/>
</dbReference>
<dbReference type="GO" id="GO:0003700">
    <property type="term" value="F:DNA-binding transcription factor activity"/>
    <property type="evidence" value="ECO:0007669"/>
    <property type="project" value="InterPro"/>
</dbReference>
<organism evidence="5 6">
    <name type="scientific">Prosthecomicrobium pneumaticum</name>
    <dbReference type="NCBI Taxonomy" id="81895"/>
    <lineage>
        <taxon>Bacteria</taxon>
        <taxon>Pseudomonadati</taxon>
        <taxon>Pseudomonadota</taxon>
        <taxon>Alphaproteobacteria</taxon>
        <taxon>Hyphomicrobiales</taxon>
        <taxon>Kaistiaceae</taxon>
        <taxon>Prosthecomicrobium</taxon>
    </lineage>
</organism>
<evidence type="ECO:0000256" key="3">
    <source>
        <dbReference type="ARBA" id="ARBA00023163"/>
    </source>
</evidence>
<keyword evidence="6" id="KW-1185">Reference proteome</keyword>
<evidence type="ECO:0000256" key="2">
    <source>
        <dbReference type="ARBA" id="ARBA00023125"/>
    </source>
</evidence>
<feature type="domain" description="HTH araC/xylS-type" evidence="4">
    <location>
        <begin position="234"/>
        <end position="332"/>
    </location>
</feature>
<dbReference type="Pfam" id="PF12833">
    <property type="entry name" value="HTH_18"/>
    <property type="match status" value="1"/>
</dbReference>
<dbReference type="GO" id="GO:0000976">
    <property type="term" value="F:transcription cis-regulatory region binding"/>
    <property type="evidence" value="ECO:0007669"/>
    <property type="project" value="TreeGrafter"/>
</dbReference>
<keyword evidence="3" id="KW-0804">Transcription</keyword>
<evidence type="ECO:0000313" key="6">
    <source>
        <dbReference type="Proteomes" id="UP000523821"/>
    </source>
</evidence>
<evidence type="ECO:0000313" key="5">
    <source>
        <dbReference type="EMBL" id="MBB5752207.1"/>
    </source>
</evidence>
<dbReference type="SUPFAM" id="SSF46689">
    <property type="entry name" value="Homeodomain-like"/>
    <property type="match status" value="1"/>
</dbReference>
<dbReference type="PANTHER" id="PTHR47894">
    <property type="entry name" value="HTH-TYPE TRANSCRIPTIONAL REGULATOR GADX"/>
    <property type="match status" value="1"/>
</dbReference>
<dbReference type="EMBL" id="JACHOO010000002">
    <property type="protein sequence ID" value="MBB5752207.1"/>
    <property type="molecule type" value="Genomic_DNA"/>
</dbReference>
<protein>
    <submittedName>
        <fullName evidence="5">AraC-like DNA-binding protein</fullName>
    </submittedName>
</protein>
<evidence type="ECO:0000259" key="4">
    <source>
        <dbReference type="PROSITE" id="PS01124"/>
    </source>
</evidence>
<name>A0A7W9CVN8_9HYPH</name>
<dbReference type="Proteomes" id="UP000523821">
    <property type="component" value="Unassembled WGS sequence"/>
</dbReference>
<evidence type="ECO:0000256" key="1">
    <source>
        <dbReference type="ARBA" id="ARBA00023015"/>
    </source>
</evidence>
<gene>
    <name evidence="5" type="ORF">GGQ63_001259</name>
</gene>
<dbReference type="AlphaFoldDB" id="A0A7W9CVN8"/>
<keyword evidence="1" id="KW-0805">Transcription regulation</keyword>
<sequence length="345" mass="37892">MDRMPIDRCRMPTAMWRAIEDVGLPPAAVLRQARLPAAFHLDPHAILTTAQFFELWRAVETLSGDPNVAMRMLEAARSAGYQPLFLAACYAADFRDGLARILRFKRLTTCEQVDSEERDGTFTLFKRWPHATGPEPLILVQLSFAFALELGRRGTGLPIAPIRVEFSHSGPRSPECDTFYGVPARYGATGNRLVLASADLDRPFPGHNPELLAILTPALTAALSADCPEETVAERVKTTLKQRLAGGRPDVGAIARDLGMSERTLQRRITEEGTSFRTLLAEARREMSRALLAEPGTEIDEVACLLGYQDKTSFYRAFRDWEGITPGKWLAQNGPGAAAAAARAG</sequence>
<dbReference type="Gene3D" id="1.10.10.60">
    <property type="entry name" value="Homeodomain-like"/>
    <property type="match status" value="1"/>
</dbReference>
<comment type="caution">
    <text evidence="5">The sequence shown here is derived from an EMBL/GenBank/DDBJ whole genome shotgun (WGS) entry which is preliminary data.</text>
</comment>
<accession>A0A7W9CVN8</accession>
<dbReference type="RefSeq" id="WP_183853659.1">
    <property type="nucleotide sequence ID" value="NZ_JACHOO010000002.1"/>
</dbReference>
<dbReference type="SMART" id="SM00342">
    <property type="entry name" value="HTH_ARAC"/>
    <property type="match status" value="1"/>
</dbReference>
<keyword evidence="2 5" id="KW-0238">DNA-binding</keyword>
<dbReference type="InterPro" id="IPR009057">
    <property type="entry name" value="Homeodomain-like_sf"/>
</dbReference>
<dbReference type="PANTHER" id="PTHR47894:SF1">
    <property type="entry name" value="HTH-TYPE TRANSCRIPTIONAL REGULATOR VQSM"/>
    <property type="match status" value="1"/>
</dbReference>
<dbReference type="Pfam" id="PF12625">
    <property type="entry name" value="Arabinose_bd"/>
    <property type="match status" value="1"/>
</dbReference>
<dbReference type="PROSITE" id="PS01124">
    <property type="entry name" value="HTH_ARAC_FAMILY_2"/>
    <property type="match status" value="1"/>
</dbReference>
<dbReference type="GO" id="GO:0005829">
    <property type="term" value="C:cytosol"/>
    <property type="evidence" value="ECO:0007669"/>
    <property type="project" value="TreeGrafter"/>
</dbReference>
<proteinExistence type="predicted"/>
<reference evidence="5 6" key="1">
    <citation type="submission" date="2020-08" db="EMBL/GenBank/DDBJ databases">
        <title>Genomic Encyclopedia of Type Strains, Phase IV (KMG-IV): sequencing the most valuable type-strain genomes for metagenomic binning, comparative biology and taxonomic classification.</title>
        <authorList>
            <person name="Goeker M."/>
        </authorList>
    </citation>
    <scope>NUCLEOTIDE SEQUENCE [LARGE SCALE GENOMIC DNA]</scope>
    <source>
        <strain evidence="5 6">DSM 16268</strain>
    </source>
</reference>